<protein>
    <submittedName>
        <fullName evidence="1">Uncharacterized protein</fullName>
    </submittedName>
</protein>
<name>A0ABD0J3W3_9CAEN</name>
<dbReference type="AlphaFoldDB" id="A0ABD0J3W3"/>
<comment type="caution">
    <text evidence="1">The sequence shown here is derived from an EMBL/GenBank/DDBJ whole genome shotgun (WGS) entry which is preliminary data.</text>
</comment>
<keyword evidence="2" id="KW-1185">Reference proteome</keyword>
<evidence type="ECO:0000313" key="2">
    <source>
        <dbReference type="Proteomes" id="UP001519460"/>
    </source>
</evidence>
<gene>
    <name evidence="1" type="ORF">BaRGS_00039431</name>
</gene>
<accession>A0ABD0J3W3</accession>
<evidence type="ECO:0000313" key="1">
    <source>
        <dbReference type="EMBL" id="KAK7455941.1"/>
    </source>
</evidence>
<sequence>MPRRGDFCQNARSGQNVKIKTCNGITRANPSSQGRYFEGKHASAVTPDPSQYMPPARASCLASGSLGKWPLCEEAGQRAMDTPSG</sequence>
<proteinExistence type="predicted"/>
<organism evidence="1 2">
    <name type="scientific">Batillaria attramentaria</name>
    <dbReference type="NCBI Taxonomy" id="370345"/>
    <lineage>
        <taxon>Eukaryota</taxon>
        <taxon>Metazoa</taxon>
        <taxon>Spiralia</taxon>
        <taxon>Lophotrochozoa</taxon>
        <taxon>Mollusca</taxon>
        <taxon>Gastropoda</taxon>
        <taxon>Caenogastropoda</taxon>
        <taxon>Sorbeoconcha</taxon>
        <taxon>Cerithioidea</taxon>
        <taxon>Batillariidae</taxon>
        <taxon>Batillaria</taxon>
    </lineage>
</organism>
<reference evidence="1 2" key="1">
    <citation type="journal article" date="2023" name="Sci. Data">
        <title>Genome assembly of the Korean intertidal mud-creeper Batillaria attramentaria.</title>
        <authorList>
            <person name="Patra A.K."/>
            <person name="Ho P.T."/>
            <person name="Jun S."/>
            <person name="Lee S.J."/>
            <person name="Kim Y."/>
            <person name="Won Y.J."/>
        </authorList>
    </citation>
    <scope>NUCLEOTIDE SEQUENCE [LARGE SCALE GENOMIC DNA]</scope>
    <source>
        <strain evidence="1">Wonlab-2016</strain>
    </source>
</reference>
<dbReference type="Proteomes" id="UP001519460">
    <property type="component" value="Unassembled WGS sequence"/>
</dbReference>
<dbReference type="EMBL" id="JACVVK020000688">
    <property type="protein sequence ID" value="KAK7455941.1"/>
    <property type="molecule type" value="Genomic_DNA"/>
</dbReference>